<gene>
    <name evidence="1" type="ORF">EYB31_17300</name>
</gene>
<evidence type="ECO:0000313" key="1">
    <source>
        <dbReference type="EMBL" id="TBL77888.1"/>
    </source>
</evidence>
<name>A0A4Q9DTS1_9BACL</name>
<keyword evidence="2" id="KW-1185">Reference proteome</keyword>
<dbReference type="Gene3D" id="3.40.1580.10">
    <property type="entry name" value="SMI1/KNR4-like"/>
    <property type="match status" value="1"/>
</dbReference>
<dbReference type="SUPFAM" id="SSF160631">
    <property type="entry name" value="SMI1/KNR4-like"/>
    <property type="match status" value="1"/>
</dbReference>
<dbReference type="InterPro" id="IPR037883">
    <property type="entry name" value="Knr4/Smi1-like_sf"/>
</dbReference>
<organism evidence="1 2">
    <name type="scientific">Paenibacillus thalictri</name>
    <dbReference type="NCBI Taxonomy" id="2527873"/>
    <lineage>
        <taxon>Bacteria</taxon>
        <taxon>Bacillati</taxon>
        <taxon>Bacillota</taxon>
        <taxon>Bacilli</taxon>
        <taxon>Bacillales</taxon>
        <taxon>Paenibacillaceae</taxon>
        <taxon>Paenibacillus</taxon>
    </lineage>
</organism>
<proteinExistence type="predicted"/>
<protein>
    <recommendedName>
        <fullName evidence="3">SMI1/KNR4 family protein</fullName>
    </recommendedName>
</protein>
<comment type="caution">
    <text evidence="1">The sequence shown here is derived from an EMBL/GenBank/DDBJ whole genome shotgun (WGS) entry which is preliminary data.</text>
</comment>
<accession>A0A4Q9DTS1</accession>
<evidence type="ECO:0008006" key="3">
    <source>
        <dbReference type="Google" id="ProtNLM"/>
    </source>
</evidence>
<evidence type="ECO:0000313" key="2">
    <source>
        <dbReference type="Proteomes" id="UP000293142"/>
    </source>
</evidence>
<dbReference type="EMBL" id="SIRE01000011">
    <property type="protein sequence ID" value="TBL77888.1"/>
    <property type="molecule type" value="Genomic_DNA"/>
</dbReference>
<dbReference type="OrthoDB" id="2678814at2"/>
<reference evidence="1 2" key="1">
    <citation type="submission" date="2019-02" db="EMBL/GenBank/DDBJ databases">
        <title>Paenibacillus sp. nov., isolated from surface-sterilized tissue of Thalictrum simplex L.</title>
        <authorList>
            <person name="Tuo L."/>
        </authorList>
    </citation>
    <scope>NUCLEOTIDE SEQUENCE [LARGE SCALE GENOMIC DNA]</scope>
    <source>
        <strain evidence="1 2">N2SHLJ1</strain>
    </source>
</reference>
<dbReference type="RefSeq" id="WP_131014618.1">
    <property type="nucleotide sequence ID" value="NZ_SIRE01000011.1"/>
</dbReference>
<dbReference type="Proteomes" id="UP000293142">
    <property type="component" value="Unassembled WGS sequence"/>
</dbReference>
<dbReference type="AlphaFoldDB" id="A0A4Q9DTS1"/>
<sequence>MDNSRFYEAIKKITIEYKHETISNKTNEFFIRHELPKELVQFFETHSYDRTIKFRHNSFYRINDIPEENSDFPNEKCIQNNLLIIGYGLNGDYIVLNLNTQTIGYIFHDDLYENEEIDIKDIYINMDCSLGDFFYNSINTEDFPVDGFQAEKYINKD</sequence>